<evidence type="ECO:0000259" key="2">
    <source>
        <dbReference type="Pfam" id="PF00582"/>
    </source>
</evidence>
<feature type="domain" description="UspA" evidence="2">
    <location>
        <begin position="11"/>
        <end position="139"/>
    </location>
</feature>
<accession>A0AA91LS42</accession>
<sequence length="281" mass="29870">MRDPYSPSPSVVVGVDGSRSAIQAAMWAVDEAIDRDVPLQLLYAIESVSNDPDDKATEAASAENAVQEVLARVESTGKPVKLEADIVHRYPVTALVEASRSAALLCVGSAGFVHATQGRLGSTAAAVAASAHCPMAIVPATAGLKRHDAGLILAVVDGSPADNTVLEHSVAEARLRAAPVRVFRMPHAAAVPGRSRDGVQLEHRFTHWRRNLPDLDIQLVPEHDGLLNYLEHLQRAATPVQLVVVDPLRPGPLDVLLAPSGRAALDAAGCTVMVCDRKWWL</sequence>
<comment type="caution">
    <text evidence="3">The sequence shown here is derived from an EMBL/GenBank/DDBJ whole genome shotgun (WGS) entry which is preliminary data.</text>
</comment>
<dbReference type="InterPro" id="IPR006015">
    <property type="entry name" value="Universal_stress_UspA"/>
</dbReference>
<evidence type="ECO:0000256" key="1">
    <source>
        <dbReference type="ARBA" id="ARBA00008791"/>
    </source>
</evidence>
<dbReference type="SUPFAM" id="SSF52402">
    <property type="entry name" value="Adenine nucleotide alpha hydrolases-like"/>
    <property type="match status" value="1"/>
</dbReference>
<evidence type="ECO:0000313" key="4">
    <source>
        <dbReference type="Proteomes" id="UP000192441"/>
    </source>
</evidence>
<dbReference type="InterPro" id="IPR006016">
    <property type="entry name" value="UspA"/>
</dbReference>
<organism evidence="3 4">
    <name type="scientific">Mycobacterium branderi</name>
    <dbReference type="NCBI Taxonomy" id="43348"/>
    <lineage>
        <taxon>Bacteria</taxon>
        <taxon>Bacillati</taxon>
        <taxon>Actinomycetota</taxon>
        <taxon>Actinomycetes</taxon>
        <taxon>Mycobacteriales</taxon>
        <taxon>Mycobacteriaceae</taxon>
        <taxon>Mycobacterium</taxon>
    </lineage>
</organism>
<dbReference type="InterPro" id="IPR014729">
    <property type="entry name" value="Rossmann-like_a/b/a_fold"/>
</dbReference>
<dbReference type="EMBL" id="MVHM01000029">
    <property type="protein sequence ID" value="ORA31679.1"/>
    <property type="molecule type" value="Genomic_DNA"/>
</dbReference>
<dbReference type="PANTHER" id="PTHR46268">
    <property type="entry name" value="STRESS RESPONSE PROTEIN NHAX"/>
    <property type="match status" value="1"/>
</dbReference>
<gene>
    <name evidence="3" type="ORF">BST20_26475</name>
</gene>
<name>A0AA91LS42_9MYCO</name>
<protein>
    <recommendedName>
        <fullName evidence="2">UspA domain-containing protein</fullName>
    </recommendedName>
</protein>
<proteinExistence type="inferred from homology"/>
<dbReference type="Gene3D" id="3.40.50.620">
    <property type="entry name" value="HUPs"/>
    <property type="match status" value="2"/>
</dbReference>
<dbReference type="AlphaFoldDB" id="A0AA91LS42"/>
<comment type="similarity">
    <text evidence="1">Belongs to the universal stress protein A family.</text>
</comment>
<dbReference type="Pfam" id="PF00582">
    <property type="entry name" value="Usp"/>
    <property type="match status" value="1"/>
</dbReference>
<dbReference type="RefSeq" id="WP_083134382.1">
    <property type="nucleotide sequence ID" value="NZ_AP022606.1"/>
</dbReference>
<dbReference type="PANTHER" id="PTHR46268:SF6">
    <property type="entry name" value="UNIVERSAL STRESS PROTEIN UP12"/>
    <property type="match status" value="1"/>
</dbReference>
<dbReference type="PRINTS" id="PR01438">
    <property type="entry name" value="UNVRSLSTRESS"/>
</dbReference>
<evidence type="ECO:0000313" key="3">
    <source>
        <dbReference type="EMBL" id="ORA31679.1"/>
    </source>
</evidence>
<reference evidence="3 4" key="1">
    <citation type="submission" date="2016-12" db="EMBL/GenBank/DDBJ databases">
        <title>The new phylogeny of genus Mycobacterium.</title>
        <authorList>
            <person name="Tortoli E."/>
            <person name="Trovato A."/>
            <person name="Cirillo D.M."/>
        </authorList>
    </citation>
    <scope>NUCLEOTIDE SEQUENCE [LARGE SCALE GENOMIC DNA]</scope>
    <source>
        <strain evidence="3 4">DSM 44624</strain>
    </source>
</reference>
<dbReference type="Proteomes" id="UP000192441">
    <property type="component" value="Unassembled WGS sequence"/>
</dbReference>